<dbReference type="PANTHER" id="PTHR32194:SF0">
    <property type="entry name" value="ATP-DEPENDENT PROTEASE SUBUNIT HSLV"/>
    <property type="match status" value="1"/>
</dbReference>
<protein>
    <recommendedName>
        <fullName evidence="6">Proteasome endopeptidase complex</fullName>
    </recommendedName>
</protein>
<dbReference type="GO" id="GO:0005839">
    <property type="term" value="C:proteasome core complex"/>
    <property type="evidence" value="ECO:0007669"/>
    <property type="project" value="InterPro"/>
</dbReference>
<dbReference type="InterPro" id="IPR029055">
    <property type="entry name" value="Ntn_hydrolases_N"/>
</dbReference>
<keyword evidence="2" id="KW-0645">Protease</keyword>
<dbReference type="InterPro" id="IPR016050">
    <property type="entry name" value="Proteasome_bsu_CS"/>
</dbReference>
<dbReference type="GO" id="GO:0051603">
    <property type="term" value="P:proteolysis involved in protein catabolic process"/>
    <property type="evidence" value="ECO:0007669"/>
    <property type="project" value="InterPro"/>
</dbReference>
<evidence type="ECO:0000256" key="1">
    <source>
        <dbReference type="ARBA" id="ARBA00022490"/>
    </source>
</evidence>
<evidence type="ECO:0000313" key="5">
    <source>
        <dbReference type="EMBL" id="GAG37264.1"/>
    </source>
</evidence>
<dbReference type="PANTHER" id="PTHR32194">
    <property type="entry name" value="METALLOPROTEASE TLDD"/>
    <property type="match status" value="1"/>
</dbReference>
<name>X0X213_9ZZZZ</name>
<dbReference type="EMBL" id="BARS01047183">
    <property type="protein sequence ID" value="GAG37264.1"/>
    <property type="molecule type" value="Genomic_DNA"/>
</dbReference>
<organism evidence="5">
    <name type="scientific">marine sediment metagenome</name>
    <dbReference type="NCBI Taxonomy" id="412755"/>
    <lineage>
        <taxon>unclassified sequences</taxon>
        <taxon>metagenomes</taxon>
        <taxon>ecological metagenomes</taxon>
    </lineage>
</organism>
<proteinExistence type="predicted"/>
<feature type="non-terminal residue" evidence="5">
    <location>
        <position position="96"/>
    </location>
</feature>
<sequence length="96" mass="10743">MRNEEKLNSFNFLKKYGFETPKMPKLETDLKPKTLKTGTTTAGLICKDSVIFGTDKRASMGYFVASKTSEKVYNIQDHLWITTAGGVADAQYLVDV</sequence>
<dbReference type="PROSITE" id="PS00854">
    <property type="entry name" value="PROTEASOME_BETA_1"/>
    <property type="match status" value="1"/>
</dbReference>
<dbReference type="InterPro" id="IPR023333">
    <property type="entry name" value="Proteasome_suB-type"/>
</dbReference>
<dbReference type="SUPFAM" id="SSF56235">
    <property type="entry name" value="N-terminal nucleophile aminohydrolases (Ntn hydrolases)"/>
    <property type="match status" value="1"/>
</dbReference>
<dbReference type="InterPro" id="IPR001353">
    <property type="entry name" value="Proteasome_sua/b"/>
</dbReference>
<keyword evidence="3" id="KW-0378">Hydrolase</keyword>
<evidence type="ECO:0000256" key="3">
    <source>
        <dbReference type="ARBA" id="ARBA00022801"/>
    </source>
</evidence>
<dbReference type="Gene3D" id="3.60.20.10">
    <property type="entry name" value="Glutamine Phosphoribosylpyrophosphate, subunit 1, domain 1"/>
    <property type="match status" value="1"/>
</dbReference>
<dbReference type="GO" id="GO:0008233">
    <property type="term" value="F:peptidase activity"/>
    <property type="evidence" value="ECO:0007669"/>
    <property type="project" value="UniProtKB-KW"/>
</dbReference>
<dbReference type="Pfam" id="PF00227">
    <property type="entry name" value="Proteasome"/>
    <property type="match status" value="1"/>
</dbReference>
<evidence type="ECO:0000256" key="2">
    <source>
        <dbReference type="ARBA" id="ARBA00022670"/>
    </source>
</evidence>
<reference evidence="5" key="1">
    <citation type="journal article" date="2014" name="Front. Microbiol.">
        <title>High frequency of phylogenetically diverse reductive dehalogenase-homologous genes in deep subseafloor sedimentary metagenomes.</title>
        <authorList>
            <person name="Kawai M."/>
            <person name="Futagami T."/>
            <person name="Toyoda A."/>
            <person name="Takaki Y."/>
            <person name="Nishi S."/>
            <person name="Hori S."/>
            <person name="Arai W."/>
            <person name="Tsubouchi T."/>
            <person name="Morono Y."/>
            <person name="Uchiyama I."/>
            <person name="Ito T."/>
            <person name="Fujiyama A."/>
            <person name="Inagaki F."/>
            <person name="Takami H."/>
        </authorList>
    </citation>
    <scope>NUCLEOTIDE SEQUENCE</scope>
    <source>
        <strain evidence="5">Expedition CK06-06</strain>
    </source>
</reference>
<comment type="caution">
    <text evidence="5">The sequence shown here is derived from an EMBL/GenBank/DDBJ whole genome shotgun (WGS) entry which is preliminary data.</text>
</comment>
<gene>
    <name evidence="5" type="ORF">S01H1_70909</name>
</gene>
<evidence type="ECO:0000256" key="4">
    <source>
        <dbReference type="ARBA" id="ARBA00022942"/>
    </source>
</evidence>
<keyword evidence="4" id="KW-0647">Proteasome</keyword>
<evidence type="ECO:0008006" key="6">
    <source>
        <dbReference type="Google" id="ProtNLM"/>
    </source>
</evidence>
<dbReference type="GO" id="GO:0005737">
    <property type="term" value="C:cytoplasm"/>
    <property type="evidence" value="ECO:0007669"/>
    <property type="project" value="TreeGrafter"/>
</dbReference>
<keyword evidence="1" id="KW-0963">Cytoplasm</keyword>
<accession>X0X213</accession>
<dbReference type="AlphaFoldDB" id="X0X213"/>